<feature type="transmembrane region" description="Helical" evidence="2">
    <location>
        <begin position="151"/>
        <end position="169"/>
    </location>
</feature>
<dbReference type="PANTHER" id="PTHR14969">
    <property type="entry name" value="SPHINGOSINE-1-PHOSPHATE PHOSPHOHYDROLASE"/>
    <property type="match status" value="1"/>
</dbReference>
<proteinExistence type="predicted"/>
<evidence type="ECO:0000313" key="5">
    <source>
        <dbReference type="Proteomes" id="UP000004946"/>
    </source>
</evidence>
<keyword evidence="2" id="KW-1133">Transmembrane helix</keyword>
<dbReference type="AlphaFoldDB" id="E6K2I0"/>
<evidence type="ECO:0000256" key="1">
    <source>
        <dbReference type="SAM" id="MobiDB-lite"/>
    </source>
</evidence>
<dbReference type="EMBL" id="AEON01000002">
    <property type="protein sequence ID" value="EFT82968.1"/>
    <property type="molecule type" value="Genomic_DNA"/>
</dbReference>
<dbReference type="InterPro" id="IPR036938">
    <property type="entry name" value="PAP2/HPO_sf"/>
</dbReference>
<dbReference type="eggNOG" id="COG0671">
    <property type="taxonomic scope" value="Bacteria"/>
</dbReference>
<feature type="domain" description="Phosphatidic acid phosphatase type 2/haloperoxidase" evidence="3">
    <location>
        <begin position="105"/>
        <end position="218"/>
    </location>
</feature>
<keyword evidence="2" id="KW-0472">Membrane</keyword>
<feature type="transmembrane region" description="Helical" evidence="2">
    <location>
        <begin position="104"/>
        <end position="121"/>
    </location>
</feature>
<name>E6K2I0_PARDN</name>
<dbReference type="Pfam" id="PF01569">
    <property type="entry name" value="PAP2"/>
    <property type="match status" value="1"/>
</dbReference>
<sequence length="264" mass="28924">MTLRVPYNDYFSQHDSSNHPVRTTVPLIFMIAGMILFLADSLFIATGAASGMDHSVVTLMASLRTGAMVAVSRLFTTIGSTVATVIIVILAAAAFWLTKHQVQAYLLVGSIIGSAIITWIIKHLVHRARPAATYQVGTVEDPYSFPSGHSVNSTVLYGTLAIIVLYSALTATQRIWATVLCVLMPLFVGLSRIVLCQHWTTDVLAGWILGIFWLGIVGLAAKYLLGPLKDKRQEALETEDEQGHQSKGQSHQERRRPRVASSHR</sequence>
<feature type="transmembrane region" description="Helical" evidence="2">
    <location>
        <begin position="70"/>
        <end position="97"/>
    </location>
</feature>
<keyword evidence="5" id="KW-1185">Reference proteome</keyword>
<dbReference type="SMART" id="SM00014">
    <property type="entry name" value="acidPPc"/>
    <property type="match status" value="1"/>
</dbReference>
<dbReference type="Proteomes" id="UP000004946">
    <property type="component" value="Chromosome"/>
</dbReference>
<feature type="region of interest" description="Disordered" evidence="1">
    <location>
        <begin position="235"/>
        <end position="264"/>
    </location>
</feature>
<dbReference type="KEGG" id="pdo:PSDT_0043"/>
<dbReference type="InterPro" id="IPR000326">
    <property type="entry name" value="PAP2/HPO"/>
</dbReference>
<dbReference type="RefSeq" id="WP_006288415.1">
    <property type="nucleotide sequence ID" value="NZ_AP012333.1"/>
</dbReference>
<protein>
    <submittedName>
        <fullName evidence="4">PAP2 family protein</fullName>
    </submittedName>
</protein>
<accession>E6K2I0</accession>
<comment type="caution">
    <text evidence="4">The sequence shown here is derived from an EMBL/GenBank/DDBJ whole genome shotgun (WGS) entry which is preliminary data.</text>
</comment>
<dbReference type="PATRIC" id="fig|864564.6.peg.48"/>
<dbReference type="SUPFAM" id="SSF48317">
    <property type="entry name" value="Acid phosphatase/Vanadium-dependent haloperoxidase"/>
    <property type="match status" value="1"/>
</dbReference>
<keyword evidence="2" id="KW-0812">Transmembrane</keyword>
<feature type="compositionally biased region" description="Basic residues" evidence="1">
    <location>
        <begin position="253"/>
        <end position="264"/>
    </location>
</feature>
<dbReference type="CDD" id="cd03392">
    <property type="entry name" value="PAP2_like_2"/>
    <property type="match status" value="1"/>
</dbReference>
<dbReference type="HOGENOM" id="CLU_072573_3_3_11"/>
<evidence type="ECO:0000259" key="3">
    <source>
        <dbReference type="SMART" id="SM00014"/>
    </source>
</evidence>
<feature type="transmembrane region" description="Helical" evidence="2">
    <location>
        <begin position="27"/>
        <end position="50"/>
    </location>
</feature>
<feature type="transmembrane region" description="Helical" evidence="2">
    <location>
        <begin position="207"/>
        <end position="225"/>
    </location>
</feature>
<evidence type="ECO:0000313" key="4">
    <source>
        <dbReference type="EMBL" id="EFT82968.1"/>
    </source>
</evidence>
<reference evidence="4 5" key="1">
    <citation type="submission" date="2010-12" db="EMBL/GenBank/DDBJ databases">
        <authorList>
            <person name="Muzny D."/>
            <person name="Qin X."/>
            <person name="Buhay C."/>
            <person name="Dugan-Rocha S."/>
            <person name="Ding Y."/>
            <person name="Chen G."/>
            <person name="Hawes A."/>
            <person name="Holder M."/>
            <person name="Jhangiani S."/>
            <person name="Johnson A."/>
            <person name="Khan Z."/>
            <person name="Li Z."/>
            <person name="Liu W."/>
            <person name="Liu X."/>
            <person name="Perez L."/>
            <person name="Shen H."/>
            <person name="Wang Q."/>
            <person name="Watt J."/>
            <person name="Xi L."/>
            <person name="Xin Y."/>
            <person name="Zhou J."/>
            <person name="Deng J."/>
            <person name="Jiang H."/>
            <person name="Liu Y."/>
            <person name="Qu J."/>
            <person name="Song X.-Z."/>
            <person name="Zhang L."/>
            <person name="Villasana D."/>
            <person name="Johnson A."/>
            <person name="Liu J."/>
            <person name="Liyanage D."/>
            <person name="Lorensuhewa L."/>
            <person name="Robinson T."/>
            <person name="Song A."/>
            <person name="Song B.-B."/>
            <person name="Dinh H."/>
            <person name="Thornton R."/>
            <person name="Coyle M."/>
            <person name="Francisco L."/>
            <person name="Jackson L."/>
            <person name="Javaid M."/>
            <person name="Korchina V."/>
            <person name="Kovar C."/>
            <person name="Mata R."/>
            <person name="Mathew T."/>
            <person name="Ngo R."/>
            <person name="Nguyen L."/>
            <person name="Nguyen N."/>
            <person name="Okwuonu G."/>
            <person name="Ongeri F."/>
            <person name="Pham C."/>
            <person name="Simmons D."/>
            <person name="Wilczek-Boney K."/>
            <person name="Hale W."/>
            <person name="Jakkamsetti A."/>
            <person name="Pham P."/>
            <person name="Ruth R."/>
            <person name="San Lucas F."/>
            <person name="Warren J."/>
            <person name="Zhang J."/>
            <person name="Zhao Z."/>
            <person name="Zhou C."/>
            <person name="Zhu D."/>
            <person name="Lee S."/>
            <person name="Bess C."/>
            <person name="Blankenburg K."/>
            <person name="Forbes L."/>
            <person name="Fu Q."/>
            <person name="Gubbala S."/>
            <person name="Hirani K."/>
            <person name="Jayaseelan J.C."/>
            <person name="Lara F."/>
            <person name="Munidasa M."/>
            <person name="Palculict T."/>
            <person name="Patil S."/>
            <person name="Pu L.-L."/>
            <person name="Saada N."/>
            <person name="Tang L."/>
            <person name="Weissenberger G."/>
            <person name="Zhu Y."/>
            <person name="Hemphill L."/>
            <person name="Shang Y."/>
            <person name="Youmans B."/>
            <person name="Ayvaz T."/>
            <person name="Ross M."/>
            <person name="Santibanez J."/>
            <person name="Aqrawi P."/>
            <person name="Gross S."/>
            <person name="Joshi V."/>
            <person name="Fowler G."/>
            <person name="Nazareth L."/>
            <person name="Reid J."/>
            <person name="Worley K."/>
            <person name="Petrosino J."/>
            <person name="Highlander S."/>
            <person name="Gibbs R."/>
        </authorList>
    </citation>
    <scope>NUCLEOTIDE SEQUENCE [LARGE SCALE GENOMIC DNA]</scope>
    <source>
        <strain evidence="4 5">DSM 10105</strain>
    </source>
</reference>
<dbReference type="PANTHER" id="PTHR14969:SF13">
    <property type="entry name" value="AT30094P"/>
    <property type="match status" value="1"/>
</dbReference>
<evidence type="ECO:0000256" key="2">
    <source>
        <dbReference type="SAM" id="Phobius"/>
    </source>
</evidence>
<organism evidence="4 5">
    <name type="scientific">Parascardovia denticolens DSM 10105 = JCM 12538</name>
    <dbReference type="NCBI Taxonomy" id="864564"/>
    <lineage>
        <taxon>Bacteria</taxon>
        <taxon>Bacillati</taxon>
        <taxon>Actinomycetota</taxon>
        <taxon>Actinomycetes</taxon>
        <taxon>Bifidobacteriales</taxon>
        <taxon>Bifidobacteriaceae</taxon>
        <taxon>Parascardovia</taxon>
    </lineage>
</organism>
<gene>
    <name evidence="4" type="ORF">HMPREF0620_1653</name>
</gene>
<feature type="transmembrane region" description="Helical" evidence="2">
    <location>
        <begin position="176"/>
        <end position="195"/>
    </location>
</feature>
<dbReference type="Gene3D" id="1.20.144.10">
    <property type="entry name" value="Phosphatidic acid phosphatase type 2/haloperoxidase"/>
    <property type="match status" value="2"/>
</dbReference>